<feature type="domain" description="START" evidence="2">
    <location>
        <begin position="1"/>
        <end position="130"/>
    </location>
</feature>
<accession>A0A9N8H7M2</accession>
<dbReference type="SUPFAM" id="SSF55961">
    <property type="entry name" value="Bet v1-like"/>
    <property type="match status" value="1"/>
</dbReference>
<dbReference type="InterPro" id="IPR023393">
    <property type="entry name" value="START-like_dom_sf"/>
</dbReference>
<feature type="region of interest" description="Disordered" evidence="1">
    <location>
        <begin position="297"/>
        <end position="330"/>
    </location>
</feature>
<comment type="caution">
    <text evidence="3">The sequence shown here is derived from an EMBL/GenBank/DDBJ whole genome shotgun (WGS) entry which is preliminary data.</text>
</comment>
<feature type="compositionally biased region" description="Polar residues" evidence="1">
    <location>
        <begin position="297"/>
        <end position="309"/>
    </location>
</feature>
<dbReference type="InterPro" id="IPR051213">
    <property type="entry name" value="START_lipid_transfer"/>
</dbReference>
<organism evidence="3 4">
    <name type="scientific">Seminavis robusta</name>
    <dbReference type="NCBI Taxonomy" id="568900"/>
    <lineage>
        <taxon>Eukaryota</taxon>
        <taxon>Sar</taxon>
        <taxon>Stramenopiles</taxon>
        <taxon>Ochrophyta</taxon>
        <taxon>Bacillariophyta</taxon>
        <taxon>Bacillariophyceae</taxon>
        <taxon>Bacillariophycidae</taxon>
        <taxon>Naviculales</taxon>
        <taxon>Naviculaceae</taxon>
        <taxon>Seminavis</taxon>
    </lineage>
</organism>
<dbReference type="InterPro" id="IPR002913">
    <property type="entry name" value="START_lipid-bd_dom"/>
</dbReference>
<dbReference type="GO" id="GO:0005737">
    <property type="term" value="C:cytoplasm"/>
    <property type="evidence" value="ECO:0007669"/>
    <property type="project" value="UniProtKB-ARBA"/>
</dbReference>
<protein>
    <recommendedName>
        <fullName evidence="2">START domain-containing protein</fullName>
    </recommendedName>
</protein>
<evidence type="ECO:0000256" key="1">
    <source>
        <dbReference type="SAM" id="MobiDB-lite"/>
    </source>
</evidence>
<keyword evidence="4" id="KW-1185">Reference proteome</keyword>
<dbReference type="GO" id="GO:0008289">
    <property type="term" value="F:lipid binding"/>
    <property type="evidence" value="ECO:0007669"/>
    <property type="project" value="InterPro"/>
</dbReference>
<reference evidence="3" key="1">
    <citation type="submission" date="2020-06" db="EMBL/GenBank/DDBJ databases">
        <authorList>
            <consortium name="Plant Systems Biology data submission"/>
        </authorList>
    </citation>
    <scope>NUCLEOTIDE SEQUENCE</scope>
    <source>
        <strain evidence="3">D6</strain>
    </source>
</reference>
<dbReference type="AlphaFoldDB" id="A0A9N8H7M2"/>
<evidence type="ECO:0000313" key="3">
    <source>
        <dbReference type="EMBL" id="CAB9504788.1"/>
    </source>
</evidence>
<gene>
    <name evidence="3" type="ORF">SEMRO_208_G087200.1</name>
</gene>
<evidence type="ECO:0000259" key="2">
    <source>
        <dbReference type="PROSITE" id="PS50848"/>
    </source>
</evidence>
<dbReference type="Gene3D" id="3.30.530.20">
    <property type="match status" value="1"/>
</dbReference>
<dbReference type="PROSITE" id="PS50848">
    <property type="entry name" value="START"/>
    <property type="match status" value="1"/>
</dbReference>
<proteinExistence type="predicted"/>
<dbReference type="PANTHER" id="PTHR19308">
    <property type="entry name" value="PHOSPHATIDYLCHOLINE TRANSFER PROTEIN"/>
    <property type="match status" value="1"/>
</dbReference>
<name>A0A9N8H7M2_9STRA</name>
<sequence>MMVQAAMPTRIRSLDLLDEAAMEDCVVLWVAIRSPVGLVNDRDFCLVFHFRKTQCPLTGNVIALTNFFSIMHPSVPDMERALDRVRGEIIMGGYIMRPKPDDDSQFCLQYMIQYNDPKGALPNAVVNAVILSQGLNAGRFREYTWKMTKMAWDLTKGRIPIGCYDVRRGAKTEHRLQLRVSGDQFPVNANTLRTFKFQVAVHASFTVLMKLSTNDANGVPLPVTIRRSDQSDAMAKVFAGGNTVAFGWNGFHMFHATLLMAVEGPLPEFLTLRFRNTLWRQNHVYVPAITELTQVTTPEPSLSGNSMVSSGRGKSPKFRRALTPSDRSTD</sequence>
<dbReference type="EMBL" id="CAICTM010000207">
    <property type="protein sequence ID" value="CAB9504788.1"/>
    <property type="molecule type" value="Genomic_DNA"/>
</dbReference>
<dbReference type="Proteomes" id="UP001153069">
    <property type="component" value="Unassembled WGS sequence"/>
</dbReference>
<evidence type="ECO:0000313" key="4">
    <source>
        <dbReference type="Proteomes" id="UP001153069"/>
    </source>
</evidence>
<dbReference type="PANTHER" id="PTHR19308:SF14">
    <property type="entry name" value="START DOMAIN-CONTAINING PROTEIN"/>
    <property type="match status" value="1"/>
</dbReference>